<gene>
    <name evidence="1" type="ORF">CCAX7_63580</name>
</gene>
<dbReference type="InterPro" id="IPR012296">
    <property type="entry name" value="Nuclease_put_TT1808"/>
</dbReference>
<reference evidence="1 2" key="1">
    <citation type="journal article" date="2019" name="Int. J. Syst. Evol. Microbiol.">
        <title>Capsulimonas corticalis gen. nov., sp. nov., an aerobic capsulated bacterium, of a novel bacterial order, Capsulimonadales ord. nov., of the class Armatimonadia of the phylum Armatimonadetes.</title>
        <authorList>
            <person name="Li J."/>
            <person name="Kudo C."/>
            <person name="Tonouchi A."/>
        </authorList>
    </citation>
    <scope>NUCLEOTIDE SEQUENCE [LARGE SCALE GENOMIC DNA]</scope>
    <source>
        <strain evidence="1 2">AX-7</strain>
    </source>
</reference>
<dbReference type="OrthoDB" id="26750at2"/>
<dbReference type="EMBL" id="AP025739">
    <property type="protein sequence ID" value="BDI34307.1"/>
    <property type="molecule type" value="Genomic_DNA"/>
</dbReference>
<keyword evidence="2" id="KW-1185">Reference proteome</keyword>
<dbReference type="CDD" id="cd06260">
    <property type="entry name" value="DUF820-like"/>
    <property type="match status" value="1"/>
</dbReference>
<dbReference type="SUPFAM" id="SSF52980">
    <property type="entry name" value="Restriction endonuclease-like"/>
    <property type="match status" value="1"/>
</dbReference>
<dbReference type="Pfam" id="PF05685">
    <property type="entry name" value="Uma2"/>
    <property type="match status" value="1"/>
</dbReference>
<protein>
    <submittedName>
        <fullName evidence="1">Uncharacterized protein</fullName>
    </submittedName>
</protein>
<dbReference type="KEGG" id="ccot:CCAX7_63580"/>
<dbReference type="PANTHER" id="PTHR36558">
    <property type="entry name" value="GLR1098 PROTEIN"/>
    <property type="match status" value="1"/>
</dbReference>
<dbReference type="AlphaFoldDB" id="A0A402CWX0"/>
<evidence type="ECO:0000313" key="2">
    <source>
        <dbReference type="Proteomes" id="UP000287394"/>
    </source>
</evidence>
<dbReference type="PANTHER" id="PTHR36558:SF1">
    <property type="entry name" value="RESTRICTION ENDONUCLEASE DOMAIN-CONTAINING PROTEIN-RELATED"/>
    <property type="match status" value="1"/>
</dbReference>
<organism evidence="1 2">
    <name type="scientific">Capsulimonas corticalis</name>
    <dbReference type="NCBI Taxonomy" id="2219043"/>
    <lineage>
        <taxon>Bacteria</taxon>
        <taxon>Bacillati</taxon>
        <taxon>Armatimonadota</taxon>
        <taxon>Armatimonadia</taxon>
        <taxon>Capsulimonadales</taxon>
        <taxon>Capsulimonadaceae</taxon>
        <taxon>Capsulimonas</taxon>
    </lineage>
</organism>
<sequence>MASLPKTYYTPEQYLEMERRADYKSEYIDGQFHPMPLANEAHNVINVNLAAEIGTQLCGKDARVYISNMRVRVGVHTAFLYPDVVAVCGDRQFDDMQKDTLINPTIIIEVLSPETELKDRGEKFAHYQRLPSLTDYVLISQDKMRIEHYVRQDENHWLLSVITQTQDNLTLQSIDCVLTPAAIYENIEFADSPLP</sequence>
<dbReference type="Proteomes" id="UP000287394">
    <property type="component" value="Chromosome"/>
</dbReference>
<dbReference type="InterPro" id="IPR011335">
    <property type="entry name" value="Restrct_endonuc-II-like"/>
</dbReference>
<proteinExistence type="predicted"/>
<name>A0A402CWX0_9BACT</name>
<dbReference type="InterPro" id="IPR008538">
    <property type="entry name" value="Uma2"/>
</dbReference>
<dbReference type="Gene3D" id="3.90.1570.10">
    <property type="entry name" value="tt1808, chain A"/>
    <property type="match status" value="1"/>
</dbReference>
<accession>A0A402CWX0</accession>
<dbReference type="RefSeq" id="WP_119321837.1">
    <property type="nucleotide sequence ID" value="NZ_AP025739.1"/>
</dbReference>
<evidence type="ECO:0000313" key="1">
    <source>
        <dbReference type="EMBL" id="BDI34307.1"/>
    </source>
</evidence>